<evidence type="ECO:0000313" key="2">
    <source>
        <dbReference type="EMBL" id="CCD02950.1"/>
    </source>
</evidence>
<feature type="region of interest" description="Disordered" evidence="1">
    <location>
        <begin position="1"/>
        <end position="20"/>
    </location>
</feature>
<dbReference type="Proteomes" id="UP000007319">
    <property type="component" value="Plasmid AZOBR_p3"/>
</dbReference>
<evidence type="ECO:0000256" key="1">
    <source>
        <dbReference type="SAM" id="MobiDB-lite"/>
    </source>
</evidence>
<dbReference type="RefSeq" id="WP_014199462.1">
    <property type="nucleotide sequence ID" value="NC_016595.1"/>
</dbReference>
<keyword evidence="3" id="KW-1185">Reference proteome</keyword>
<protein>
    <submittedName>
        <fullName evidence="2">Uncharacterized protein</fullName>
    </submittedName>
</protein>
<reference evidence="2 3" key="1">
    <citation type="journal article" date="2011" name="PLoS Genet.">
        <title>Azospirillum genomes reveal transition of bacteria from aquatic to terrestrial environments.</title>
        <authorList>
            <person name="Wisniewski-Dye F."/>
            <person name="Borziak K."/>
            <person name="Khalsa-Moyers G."/>
            <person name="Alexandre G."/>
            <person name="Sukharnikov L.O."/>
            <person name="Wuichet K."/>
            <person name="Hurst G.B."/>
            <person name="McDonald W.H."/>
            <person name="Robertson J.S."/>
            <person name="Barbe V."/>
            <person name="Calteau A."/>
            <person name="Rouy Z."/>
            <person name="Mangenot S."/>
            <person name="Prigent-Combaret C."/>
            <person name="Normand P."/>
            <person name="Boyer M."/>
            <person name="Siguier P."/>
            <person name="Dessaux Y."/>
            <person name="Elmerich C."/>
            <person name="Condemine G."/>
            <person name="Krishnen G."/>
            <person name="Kennedy I."/>
            <person name="Paterson A.H."/>
            <person name="Gonzalez V."/>
            <person name="Mavingui P."/>
            <person name="Zhulin I.B."/>
        </authorList>
    </citation>
    <scope>NUCLEOTIDE SEQUENCE [LARGE SCALE GENOMIC DNA]</scope>
    <source>
        <strain evidence="2 3">Sp245</strain>
    </source>
</reference>
<sequence length="239" mass="25166">MTTKAERQAHREAGLSASDFPMPPIPLMHPNAEWCESYARWHSQFVAASRRPAVEAAPSGAEEMARALYDALSAEDGTSFIGEFSASGPVTIDGRFDLSKVAGRLSAARAVSAPAAAPGGVEDAQDLIEIARHLERLSTALDNNEALDTDELIEAMDDAADELRRLSASPAAPAAQSGETDNGWFVMVGDWRDERVAIHGPNGHIASGLTAEQANALIEAHGRRAVGSASAPAPREAMG</sequence>
<evidence type="ECO:0000313" key="3">
    <source>
        <dbReference type="Proteomes" id="UP000007319"/>
    </source>
</evidence>
<dbReference type="EMBL" id="HE577330">
    <property type="protein sequence ID" value="CCD02950.1"/>
    <property type="molecule type" value="Genomic_DNA"/>
</dbReference>
<dbReference type="AlphaFoldDB" id="A0A9P1K002"/>
<keyword evidence="2" id="KW-0614">Plasmid</keyword>
<proteinExistence type="predicted"/>
<accession>A0A9P1K002</accession>
<name>A0A9P1K002_9PROT</name>
<feature type="compositionally biased region" description="Basic and acidic residues" evidence="1">
    <location>
        <begin position="1"/>
        <end position="13"/>
    </location>
</feature>
<organism evidence="2 3">
    <name type="scientific">Azospirillum baldaniorum</name>
    <dbReference type="NCBI Taxonomy" id="1064539"/>
    <lineage>
        <taxon>Bacteria</taxon>
        <taxon>Pseudomonadati</taxon>
        <taxon>Pseudomonadota</taxon>
        <taxon>Alphaproteobacteria</taxon>
        <taxon>Rhodospirillales</taxon>
        <taxon>Azospirillaceae</taxon>
        <taxon>Azospirillum</taxon>
    </lineage>
</organism>
<geneLocation type="plasmid" evidence="2 3">
    <name>AZOBR_p3</name>
</geneLocation>
<gene>
    <name evidence="2" type="ORF">AZOBR_p340188</name>
</gene>
<dbReference type="KEGG" id="abs:AZOBR_p340188"/>